<feature type="transmembrane region" description="Helical" evidence="1">
    <location>
        <begin position="259"/>
        <end position="283"/>
    </location>
</feature>
<keyword evidence="1 3" id="KW-0812">Transmembrane</keyword>
<organism evidence="2 3">
    <name type="scientific">Frankliniella occidentalis</name>
    <name type="common">Western flower thrips</name>
    <name type="synonym">Euthrips occidentalis</name>
    <dbReference type="NCBI Taxonomy" id="133901"/>
    <lineage>
        <taxon>Eukaryota</taxon>
        <taxon>Metazoa</taxon>
        <taxon>Ecdysozoa</taxon>
        <taxon>Arthropoda</taxon>
        <taxon>Hexapoda</taxon>
        <taxon>Insecta</taxon>
        <taxon>Pterygota</taxon>
        <taxon>Neoptera</taxon>
        <taxon>Paraneoptera</taxon>
        <taxon>Thysanoptera</taxon>
        <taxon>Terebrantia</taxon>
        <taxon>Thripoidea</taxon>
        <taxon>Thripidae</taxon>
        <taxon>Frankliniella</taxon>
    </lineage>
</organism>
<name>A0A6J1T9H2_FRAOC</name>
<evidence type="ECO:0000313" key="3">
    <source>
        <dbReference type="RefSeq" id="XP_026289948.1"/>
    </source>
</evidence>
<dbReference type="RefSeq" id="XP_026289948.1">
    <property type="nucleotide sequence ID" value="XM_026434163.2"/>
</dbReference>
<keyword evidence="2" id="KW-1185">Reference proteome</keyword>
<keyword evidence="1" id="KW-0472">Membrane</keyword>
<dbReference type="KEGG" id="foc:113214706"/>
<protein>
    <submittedName>
        <fullName evidence="3">Transmembrane protein 241</fullName>
    </submittedName>
</protein>
<dbReference type="GeneID" id="113214706"/>
<evidence type="ECO:0000256" key="1">
    <source>
        <dbReference type="SAM" id="Phobius"/>
    </source>
</evidence>
<keyword evidence="1" id="KW-1133">Transmembrane helix</keyword>
<feature type="transmembrane region" description="Helical" evidence="1">
    <location>
        <begin position="12"/>
        <end position="35"/>
    </location>
</feature>
<feature type="transmembrane region" description="Helical" evidence="1">
    <location>
        <begin position="41"/>
        <end position="57"/>
    </location>
</feature>
<dbReference type="OrthoDB" id="417037at2759"/>
<evidence type="ECO:0000313" key="2">
    <source>
        <dbReference type="Proteomes" id="UP000504606"/>
    </source>
</evidence>
<reference evidence="3" key="1">
    <citation type="submission" date="2025-08" db="UniProtKB">
        <authorList>
            <consortium name="RefSeq"/>
        </authorList>
    </citation>
    <scope>IDENTIFICATION</scope>
    <source>
        <tissue evidence="3">Whole organism</tissue>
    </source>
</reference>
<dbReference type="Proteomes" id="UP000504606">
    <property type="component" value="Unplaced"/>
</dbReference>
<feature type="transmembrane region" description="Helical" evidence="1">
    <location>
        <begin position="153"/>
        <end position="170"/>
    </location>
</feature>
<accession>A0A6J1T9H2</accession>
<feature type="transmembrane region" description="Helical" evidence="1">
    <location>
        <begin position="182"/>
        <end position="200"/>
    </location>
</feature>
<feature type="transmembrane region" description="Helical" evidence="1">
    <location>
        <begin position="64"/>
        <end position="85"/>
    </location>
</feature>
<feature type="transmembrane region" description="Helical" evidence="1">
    <location>
        <begin position="91"/>
        <end position="109"/>
    </location>
</feature>
<dbReference type="AlphaFoldDB" id="A0A6J1T9H2"/>
<feature type="transmembrane region" description="Helical" evidence="1">
    <location>
        <begin position="121"/>
        <end position="141"/>
    </location>
</feature>
<proteinExistence type="predicted"/>
<feature type="transmembrane region" description="Helical" evidence="1">
    <location>
        <begin position="215"/>
        <end position="239"/>
    </location>
</feature>
<sequence>MKFYVKSDLQQLVFLIVLYTSTIHINKFILSILGFTYPTVFQGWQTLVAVILMRVLLFEELSPICWTSFFANLPLFLCFVGNIVAGSKALSSLPAPIVIALSNVVPALIHAVSNPRADEKNYINFTASLFALFSAICIFLMDPILSENGIPTMWMVFHLLFLGAQGLVEKRTSSSLNSLDKLFYCNLFSVVVLAPSSLYLEEAFSALNFHERRQLSFLLGCVMSGILGTVMSLMTVYSVPTSLNTIAISRAVSCIISPYILPCTLNTSTWFFVVLSLVAVSVIKMDNSPPLNVIDCSNQKQIEIV</sequence>
<gene>
    <name evidence="3" type="primary">LOC113214706</name>
</gene>